<evidence type="ECO:0008006" key="4">
    <source>
        <dbReference type="Google" id="ProtNLM"/>
    </source>
</evidence>
<dbReference type="Gene3D" id="3.30.559.10">
    <property type="entry name" value="Chloramphenicol acetyltransferase-like domain"/>
    <property type="match status" value="1"/>
</dbReference>
<protein>
    <recommendedName>
        <fullName evidence="4">Acyltransferase</fullName>
    </recommendedName>
</protein>
<dbReference type="InterPro" id="IPR023213">
    <property type="entry name" value="CAT-like_dom_sf"/>
</dbReference>
<comment type="caution">
    <text evidence="2">The sequence shown here is derived from an EMBL/GenBank/DDBJ whole genome shotgun (WGS) entry which is preliminary data.</text>
</comment>
<dbReference type="InterPro" id="IPR050317">
    <property type="entry name" value="Plant_Fungal_Acyltransferase"/>
</dbReference>
<dbReference type="EMBL" id="JARKIF010000030">
    <property type="protein sequence ID" value="KAJ7612650.1"/>
    <property type="molecule type" value="Genomic_DNA"/>
</dbReference>
<evidence type="ECO:0000256" key="1">
    <source>
        <dbReference type="ARBA" id="ARBA00022679"/>
    </source>
</evidence>
<name>A0AAD7B7M1_9AGAR</name>
<evidence type="ECO:0000313" key="2">
    <source>
        <dbReference type="EMBL" id="KAJ7612650.1"/>
    </source>
</evidence>
<dbReference type="GO" id="GO:0016747">
    <property type="term" value="F:acyltransferase activity, transferring groups other than amino-acyl groups"/>
    <property type="evidence" value="ECO:0007669"/>
    <property type="project" value="TreeGrafter"/>
</dbReference>
<gene>
    <name evidence="2" type="ORF">FB45DRAFT_843204</name>
</gene>
<dbReference type="SUPFAM" id="SSF52777">
    <property type="entry name" value="CoA-dependent acyltransferases"/>
    <property type="match status" value="1"/>
</dbReference>
<keyword evidence="1" id="KW-0808">Transferase</keyword>
<accession>A0AAD7B7M1</accession>
<proteinExistence type="predicted"/>
<sequence length="494" mass="55433">MQVDTFNTVWVAPHDADSVYAKVFPLPLPGTDRVMNMAVNASLIFPGRLDDERLIATFRDSLTYYPHFTARLNIKGDDWWLGAGKRGIPIRLQTTDDPLNHHPTFALAPTQIIDQVSVDLSGASEPDWDEPMLQITVTYCPRTNESAIGWSHNHILGDGHLVMHFLGAWSQYYQGKEPLFGRPTYEKYRNPHPPAEYTNNPETHDFATRHLPHLKEIHPPDQYAEMEKVASDSTTLVELLFSAHQLERLRTIADSWVGDSVNGGSRSRTAPQDALGAYFIATMNRCLEVPITRVMNTVTSRGIKNPDYLKPGDWRAPGHFATGNNIYQVYTPTLSIEEASSIGAVAAAIRKSVNEARQYEHAKRVFAISEPISARLAREKTFYKGWDDGLFCINAMGRSDGSILHFGFGNVRMATYGSWPGILRCFPAPSVLQLDGSWIWNGDGLIMWAPVPTKIHDRFLAMVASDLNSNAFPVNIATREMEAQEKIRRARARL</sequence>
<evidence type="ECO:0000313" key="3">
    <source>
        <dbReference type="Proteomes" id="UP001221142"/>
    </source>
</evidence>
<dbReference type="PANTHER" id="PTHR31642">
    <property type="entry name" value="TRICHOTHECENE 3-O-ACETYLTRANSFERASE"/>
    <property type="match status" value="1"/>
</dbReference>
<keyword evidence="3" id="KW-1185">Reference proteome</keyword>
<organism evidence="2 3">
    <name type="scientific">Roridomyces roridus</name>
    <dbReference type="NCBI Taxonomy" id="1738132"/>
    <lineage>
        <taxon>Eukaryota</taxon>
        <taxon>Fungi</taxon>
        <taxon>Dikarya</taxon>
        <taxon>Basidiomycota</taxon>
        <taxon>Agaricomycotina</taxon>
        <taxon>Agaricomycetes</taxon>
        <taxon>Agaricomycetidae</taxon>
        <taxon>Agaricales</taxon>
        <taxon>Marasmiineae</taxon>
        <taxon>Mycenaceae</taxon>
        <taxon>Roridomyces</taxon>
    </lineage>
</organism>
<dbReference type="PANTHER" id="PTHR31642:SF310">
    <property type="entry name" value="FATTY ALCOHOL:CAFFEOYL-COA ACYLTRANSFERASE"/>
    <property type="match status" value="1"/>
</dbReference>
<reference evidence="2" key="1">
    <citation type="submission" date="2023-03" db="EMBL/GenBank/DDBJ databases">
        <title>Massive genome expansion in bonnet fungi (Mycena s.s.) driven by repeated elements and novel gene families across ecological guilds.</title>
        <authorList>
            <consortium name="Lawrence Berkeley National Laboratory"/>
            <person name="Harder C.B."/>
            <person name="Miyauchi S."/>
            <person name="Viragh M."/>
            <person name="Kuo A."/>
            <person name="Thoen E."/>
            <person name="Andreopoulos B."/>
            <person name="Lu D."/>
            <person name="Skrede I."/>
            <person name="Drula E."/>
            <person name="Henrissat B."/>
            <person name="Morin E."/>
            <person name="Kohler A."/>
            <person name="Barry K."/>
            <person name="LaButti K."/>
            <person name="Morin E."/>
            <person name="Salamov A."/>
            <person name="Lipzen A."/>
            <person name="Mereny Z."/>
            <person name="Hegedus B."/>
            <person name="Baldrian P."/>
            <person name="Stursova M."/>
            <person name="Weitz H."/>
            <person name="Taylor A."/>
            <person name="Grigoriev I.V."/>
            <person name="Nagy L.G."/>
            <person name="Martin F."/>
            <person name="Kauserud H."/>
        </authorList>
    </citation>
    <scope>NUCLEOTIDE SEQUENCE</scope>
    <source>
        <strain evidence="2">9284</strain>
    </source>
</reference>
<dbReference type="AlphaFoldDB" id="A0AAD7B7M1"/>
<dbReference type="Proteomes" id="UP001221142">
    <property type="component" value="Unassembled WGS sequence"/>
</dbReference>